<evidence type="ECO:0000256" key="2">
    <source>
        <dbReference type="SAM" id="Phobius"/>
    </source>
</evidence>
<feature type="region of interest" description="Disordered" evidence="1">
    <location>
        <begin position="44"/>
        <end position="80"/>
    </location>
</feature>
<dbReference type="AlphaFoldDB" id="A0A4R1BML8"/>
<keyword evidence="2" id="KW-1133">Transmembrane helix</keyword>
<dbReference type="OrthoDB" id="676351at2"/>
<evidence type="ECO:0000256" key="1">
    <source>
        <dbReference type="SAM" id="MobiDB-lite"/>
    </source>
</evidence>
<reference evidence="3 4" key="1">
    <citation type="submission" date="2019-03" db="EMBL/GenBank/DDBJ databases">
        <authorList>
            <person name="Kim M.K.M."/>
        </authorList>
    </citation>
    <scope>NUCLEOTIDE SEQUENCE [LARGE SCALE GENOMIC DNA]</scope>
    <source>
        <strain evidence="3 4">17J68-12</strain>
    </source>
</reference>
<keyword evidence="2" id="KW-0472">Membrane</keyword>
<organism evidence="3 4">
    <name type="scientific">Flaviaesturariibacter flavus</name>
    <dbReference type="NCBI Taxonomy" id="2502780"/>
    <lineage>
        <taxon>Bacteria</taxon>
        <taxon>Pseudomonadati</taxon>
        <taxon>Bacteroidota</taxon>
        <taxon>Chitinophagia</taxon>
        <taxon>Chitinophagales</taxon>
        <taxon>Chitinophagaceae</taxon>
        <taxon>Flaviaestuariibacter</taxon>
    </lineage>
</organism>
<dbReference type="Proteomes" id="UP000295334">
    <property type="component" value="Unassembled WGS sequence"/>
</dbReference>
<gene>
    <name evidence="3" type="ORF">EPD60_03090</name>
</gene>
<comment type="caution">
    <text evidence="3">The sequence shown here is derived from an EMBL/GenBank/DDBJ whole genome shotgun (WGS) entry which is preliminary data.</text>
</comment>
<accession>A0A4R1BML8</accession>
<name>A0A4R1BML8_9BACT</name>
<dbReference type="RefSeq" id="WP_131446740.1">
    <property type="nucleotide sequence ID" value="NZ_SJZI01000003.1"/>
</dbReference>
<evidence type="ECO:0000313" key="3">
    <source>
        <dbReference type="EMBL" id="TCJ18760.1"/>
    </source>
</evidence>
<keyword evidence="4" id="KW-1185">Reference proteome</keyword>
<protein>
    <submittedName>
        <fullName evidence="3">Uncharacterized protein</fullName>
    </submittedName>
</protein>
<sequence>MRQNGSSFTTAQKIGSFLLMLALVWLSVCIPYVYRFQQQVKTEKQSLASTHGADADDDGGLMNNTTEEKAESSSPTSNIQEFLHEPLHLEHPSIEQVNEYGHFEQKASVAFHPEYVAPPPEA</sequence>
<feature type="transmembrane region" description="Helical" evidence="2">
    <location>
        <begin position="14"/>
        <end position="34"/>
    </location>
</feature>
<proteinExistence type="predicted"/>
<dbReference type="EMBL" id="SJZI01000003">
    <property type="protein sequence ID" value="TCJ18760.1"/>
    <property type="molecule type" value="Genomic_DNA"/>
</dbReference>
<evidence type="ECO:0000313" key="4">
    <source>
        <dbReference type="Proteomes" id="UP000295334"/>
    </source>
</evidence>
<keyword evidence="2" id="KW-0812">Transmembrane</keyword>